<name>A0A484LSU3_9ASTE</name>
<keyword evidence="3" id="KW-1185">Reference proteome</keyword>
<keyword evidence="1" id="KW-0472">Membrane</keyword>
<feature type="transmembrane region" description="Helical" evidence="1">
    <location>
        <begin position="49"/>
        <end position="66"/>
    </location>
</feature>
<organism evidence="2 3">
    <name type="scientific">Cuscuta campestris</name>
    <dbReference type="NCBI Taxonomy" id="132261"/>
    <lineage>
        <taxon>Eukaryota</taxon>
        <taxon>Viridiplantae</taxon>
        <taxon>Streptophyta</taxon>
        <taxon>Embryophyta</taxon>
        <taxon>Tracheophyta</taxon>
        <taxon>Spermatophyta</taxon>
        <taxon>Magnoliopsida</taxon>
        <taxon>eudicotyledons</taxon>
        <taxon>Gunneridae</taxon>
        <taxon>Pentapetalae</taxon>
        <taxon>asterids</taxon>
        <taxon>lamiids</taxon>
        <taxon>Solanales</taxon>
        <taxon>Convolvulaceae</taxon>
        <taxon>Cuscuteae</taxon>
        <taxon>Cuscuta</taxon>
        <taxon>Cuscuta subgen. Grammica</taxon>
        <taxon>Cuscuta sect. Cleistogrammica</taxon>
    </lineage>
</organism>
<accession>A0A484LSU3</accession>
<reference evidence="2 3" key="1">
    <citation type="submission" date="2018-04" db="EMBL/GenBank/DDBJ databases">
        <authorList>
            <person name="Vogel A."/>
        </authorList>
    </citation>
    <scope>NUCLEOTIDE SEQUENCE [LARGE SCALE GENOMIC DNA]</scope>
</reference>
<proteinExistence type="predicted"/>
<dbReference type="AlphaFoldDB" id="A0A484LSU3"/>
<sequence length="120" mass="13947">MQFISHGCDIPSTIRQILAVVGIHILILSTHSLTINILFYFFFLFFKPWYMWTLSPLILDMIFPLYDSHYCRAGLRNQMRKVDFLMHSSLSKPDNTTPMLITFSSVCPKIRKDELSLVAS</sequence>
<evidence type="ECO:0000256" key="1">
    <source>
        <dbReference type="SAM" id="Phobius"/>
    </source>
</evidence>
<evidence type="ECO:0000313" key="3">
    <source>
        <dbReference type="Proteomes" id="UP000595140"/>
    </source>
</evidence>
<feature type="transmembrane region" description="Helical" evidence="1">
    <location>
        <begin position="21"/>
        <end position="43"/>
    </location>
</feature>
<evidence type="ECO:0000313" key="2">
    <source>
        <dbReference type="EMBL" id="VFQ79455.1"/>
    </source>
</evidence>
<protein>
    <submittedName>
        <fullName evidence="2">Uncharacterized protein</fullName>
    </submittedName>
</protein>
<keyword evidence="1" id="KW-1133">Transmembrane helix</keyword>
<dbReference type="EMBL" id="OOIL02001958">
    <property type="protein sequence ID" value="VFQ79455.1"/>
    <property type="molecule type" value="Genomic_DNA"/>
</dbReference>
<dbReference type="Proteomes" id="UP000595140">
    <property type="component" value="Unassembled WGS sequence"/>
</dbReference>
<keyword evidence="1" id="KW-0812">Transmembrane</keyword>
<gene>
    <name evidence="2" type="ORF">CCAM_LOCUS21231</name>
</gene>